<evidence type="ECO:0000313" key="1">
    <source>
        <dbReference type="EMBL" id="MBD2739897.1"/>
    </source>
</evidence>
<keyword evidence="2" id="KW-1185">Reference proteome</keyword>
<dbReference type="EMBL" id="JACJTU010000135">
    <property type="protein sequence ID" value="MBD2739897.1"/>
    <property type="molecule type" value="Genomic_DNA"/>
</dbReference>
<sequence length="85" mass="9561">MMMSAKPIIARNDFTNAYGIVEIIPMAGDGILQIGKTDDGRWGISETYYKNSREYFMKSDCIPGLDSLKSLSECQEQISFILSQQ</sequence>
<organism evidence="1 2">
    <name type="scientific">Nostoc paludosum FACHB-159</name>
    <dbReference type="NCBI Taxonomy" id="2692908"/>
    <lineage>
        <taxon>Bacteria</taxon>
        <taxon>Bacillati</taxon>
        <taxon>Cyanobacteriota</taxon>
        <taxon>Cyanophyceae</taxon>
        <taxon>Nostocales</taxon>
        <taxon>Nostocaceae</taxon>
        <taxon>Nostoc</taxon>
    </lineage>
</organism>
<reference evidence="1 2" key="1">
    <citation type="journal article" date="2020" name="ISME J.">
        <title>Comparative genomics reveals insights into cyanobacterial evolution and habitat adaptation.</title>
        <authorList>
            <person name="Chen M.Y."/>
            <person name="Teng W.K."/>
            <person name="Zhao L."/>
            <person name="Hu C.X."/>
            <person name="Zhou Y.K."/>
            <person name="Han B.P."/>
            <person name="Song L.R."/>
            <person name="Shu W.S."/>
        </authorList>
    </citation>
    <scope>NUCLEOTIDE SEQUENCE [LARGE SCALE GENOMIC DNA]</scope>
    <source>
        <strain evidence="1 2">FACHB-159</strain>
    </source>
</reference>
<dbReference type="Proteomes" id="UP000637383">
    <property type="component" value="Unassembled WGS sequence"/>
</dbReference>
<name>A0ABR8KQM1_9NOSO</name>
<dbReference type="RefSeq" id="WP_190960367.1">
    <property type="nucleotide sequence ID" value="NZ_JACJTU010000135.1"/>
</dbReference>
<comment type="caution">
    <text evidence="1">The sequence shown here is derived from an EMBL/GenBank/DDBJ whole genome shotgun (WGS) entry which is preliminary data.</text>
</comment>
<protein>
    <submittedName>
        <fullName evidence="1">Uncharacterized protein</fullName>
    </submittedName>
</protein>
<accession>A0ABR8KQM1</accession>
<evidence type="ECO:0000313" key="2">
    <source>
        <dbReference type="Proteomes" id="UP000637383"/>
    </source>
</evidence>
<gene>
    <name evidence="1" type="ORF">H6H03_39750</name>
</gene>
<proteinExistence type="predicted"/>